<evidence type="ECO:0000256" key="1">
    <source>
        <dbReference type="ARBA" id="ARBA00004141"/>
    </source>
</evidence>
<accession>A0A9R0T761</accession>
<dbReference type="GO" id="GO:0016567">
    <property type="term" value="P:protein ubiquitination"/>
    <property type="evidence" value="ECO:0007669"/>
    <property type="project" value="TreeGrafter"/>
</dbReference>
<feature type="transmembrane region" description="Helical" evidence="7">
    <location>
        <begin position="12"/>
        <end position="42"/>
    </location>
</feature>
<keyword evidence="3 7" id="KW-0812">Transmembrane</keyword>
<dbReference type="GO" id="GO:0031464">
    <property type="term" value="C:Cul4A-RING E3 ubiquitin ligase complex"/>
    <property type="evidence" value="ECO:0007669"/>
    <property type="project" value="TreeGrafter"/>
</dbReference>
<feature type="region of interest" description="Disordered" evidence="6">
    <location>
        <begin position="144"/>
        <end position="171"/>
    </location>
</feature>
<feature type="transmembrane region" description="Helical" evidence="7">
    <location>
        <begin position="79"/>
        <end position="105"/>
    </location>
</feature>
<evidence type="ECO:0000313" key="8">
    <source>
        <dbReference type="EMBL" id="VAI06973.1"/>
    </source>
</evidence>
<proteinExistence type="inferred from homology"/>
<evidence type="ECO:0000256" key="5">
    <source>
        <dbReference type="ARBA" id="ARBA00023136"/>
    </source>
</evidence>
<dbReference type="AlphaFoldDB" id="A0A9R0T761"/>
<dbReference type="InterPro" id="IPR002781">
    <property type="entry name" value="TM_pro_TauE-like"/>
</dbReference>
<sequence length="209" mass="22903">MKFGWRIVLGSFIGFFGAAFGSVGGVGGGGIFVPMLTLIIGFDPKSSAAMSKCMITGAAVSTVYCNLKLKHPTLDMPMIDYDLALLIQPMLMMGVSIGVICNVIFPDWLVTILLIILFLVTSIKAFLKGVEAWKKETAIRREAKAKQLEQSNEDTRYTLPPTGPDTAAETKKTTDEAVSIWKNIYWKEFGLLASVWVAFLTLQVTKVIN</sequence>
<name>A0A9R0T761_TRITD</name>
<protein>
    <recommendedName>
        <fullName evidence="10">Sulfite exporter TauE/SafE family protein</fullName>
    </recommendedName>
</protein>
<dbReference type="Gramene" id="TRITD4Bv1G123840.4">
    <property type="protein sequence ID" value="TRITD4Bv1G123840.4"/>
    <property type="gene ID" value="TRITD4Bv1G123840"/>
</dbReference>
<evidence type="ECO:0000256" key="2">
    <source>
        <dbReference type="ARBA" id="ARBA00009142"/>
    </source>
</evidence>
<dbReference type="Pfam" id="PF01925">
    <property type="entry name" value="TauE"/>
    <property type="match status" value="1"/>
</dbReference>
<dbReference type="Proteomes" id="UP000324705">
    <property type="component" value="Chromosome 4B"/>
</dbReference>
<keyword evidence="9" id="KW-1185">Reference proteome</keyword>
<comment type="subcellular location">
    <subcellularLocation>
        <location evidence="1">Membrane</location>
        <topology evidence="1">Multi-pass membrane protein</topology>
    </subcellularLocation>
</comment>
<evidence type="ECO:0000256" key="7">
    <source>
        <dbReference type="SAM" id="Phobius"/>
    </source>
</evidence>
<evidence type="ECO:0000313" key="9">
    <source>
        <dbReference type="Proteomes" id="UP000324705"/>
    </source>
</evidence>
<keyword evidence="4 7" id="KW-1133">Transmembrane helix</keyword>
<keyword evidence="5 7" id="KW-0472">Membrane</keyword>
<evidence type="ECO:0008006" key="10">
    <source>
        <dbReference type="Google" id="ProtNLM"/>
    </source>
</evidence>
<organism evidence="8 9">
    <name type="scientific">Triticum turgidum subsp. durum</name>
    <name type="common">Durum wheat</name>
    <name type="synonym">Triticum durum</name>
    <dbReference type="NCBI Taxonomy" id="4567"/>
    <lineage>
        <taxon>Eukaryota</taxon>
        <taxon>Viridiplantae</taxon>
        <taxon>Streptophyta</taxon>
        <taxon>Embryophyta</taxon>
        <taxon>Tracheophyta</taxon>
        <taxon>Spermatophyta</taxon>
        <taxon>Magnoliopsida</taxon>
        <taxon>Liliopsida</taxon>
        <taxon>Poales</taxon>
        <taxon>Poaceae</taxon>
        <taxon>BOP clade</taxon>
        <taxon>Pooideae</taxon>
        <taxon>Triticodae</taxon>
        <taxon>Triticeae</taxon>
        <taxon>Triticinae</taxon>
        <taxon>Triticum</taxon>
    </lineage>
</organism>
<dbReference type="PANTHER" id="PTHR14255:SF40">
    <property type="entry name" value="SULFITE EXPORTER TAUE_SAFE FAMILY PROTEIN"/>
    <property type="match status" value="1"/>
</dbReference>
<gene>
    <name evidence="8" type="ORF">TRITD_4Bv1G123840</name>
</gene>
<dbReference type="GO" id="GO:0016020">
    <property type="term" value="C:membrane"/>
    <property type="evidence" value="ECO:0007669"/>
    <property type="project" value="UniProtKB-SubCell"/>
</dbReference>
<dbReference type="PANTHER" id="PTHR14255">
    <property type="entry name" value="CEREBLON"/>
    <property type="match status" value="1"/>
</dbReference>
<dbReference type="EMBL" id="LT934118">
    <property type="protein sequence ID" value="VAI06973.1"/>
    <property type="molecule type" value="Genomic_DNA"/>
</dbReference>
<evidence type="ECO:0000256" key="4">
    <source>
        <dbReference type="ARBA" id="ARBA00022989"/>
    </source>
</evidence>
<comment type="similarity">
    <text evidence="2">Belongs to the 4-toluene sulfonate uptake permease (TSUP) (TC 2.A.102) family.</text>
</comment>
<evidence type="ECO:0000256" key="3">
    <source>
        <dbReference type="ARBA" id="ARBA00022692"/>
    </source>
</evidence>
<reference evidence="8 9" key="1">
    <citation type="submission" date="2017-09" db="EMBL/GenBank/DDBJ databases">
        <authorList>
            <consortium name="International Durum Wheat Genome Sequencing Consortium (IDWGSC)"/>
            <person name="Milanesi L."/>
        </authorList>
    </citation>
    <scope>NUCLEOTIDE SEQUENCE [LARGE SCALE GENOMIC DNA]</scope>
    <source>
        <strain evidence="9">cv. Svevo</strain>
    </source>
</reference>
<evidence type="ECO:0000256" key="6">
    <source>
        <dbReference type="SAM" id="MobiDB-lite"/>
    </source>
</evidence>
<feature type="transmembrane region" description="Helical" evidence="7">
    <location>
        <begin position="111"/>
        <end position="127"/>
    </location>
</feature>